<feature type="compositionally biased region" description="Basic and acidic residues" evidence="1">
    <location>
        <begin position="130"/>
        <end position="145"/>
    </location>
</feature>
<feature type="compositionally biased region" description="Polar residues" evidence="1">
    <location>
        <begin position="118"/>
        <end position="129"/>
    </location>
</feature>
<sequence>MAPSRLLGHNFELVLLTPSSPTPIGFPPFLPDLSGPTPQMMDFKAPTSFPEFPASDMDPAKLLNTMFSIFAKASNTSGTPPHSGALFDPSMFIPMAPYGEGPVTPAPAPLTLPPPSEPHSNQYGTVTSLERSRREAQRLNEEEDH</sequence>
<keyword evidence="3" id="KW-1185">Reference proteome</keyword>
<feature type="region of interest" description="Disordered" evidence="1">
    <location>
        <begin position="98"/>
        <end position="145"/>
    </location>
</feature>
<dbReference type="Proteomes" id="UP001066276">
    <property type="component" value="Chromosome 1_2"/>
</dbReference>
<comment type="caution">
    <text evidence="2">The sequence shown here is derived from an EMBL/GenBank/DDBJ whole genome shotgun (WGS) entry which is preliminary data.</text>
</comment>
<evidence type="ECO:0000313" key="3">
    <source>
        <dbReference type="Proteomes" id="UP001066276"/>
    </source>
</evidence>
<reference evidence="2" key="1">
    <citation type="journal article" date="2022" name="bioRxiv">
        <title>Sequencing and chromosome-scale assembly of the giantPleurodeles waltlgenome.</title>
        <authorList>
            <person name="Brown T."/>
            <person name="Elewa A."/>
            <person name="Iarovenko S."/>
            <person name="Subramanian E."/>
            <person name="Araus A.J."/>
            <person name="Petzold A."/>
            <person name="Susuki M."/>
            <person name="Suzuki K.-i.T."/>
            <person name="Hayashi T."/>
            <person name="Toyoda A."/>
            <person name="Oliveira C."/>
            <person name="Osipova E."/>
            <person name="Leigh N.D."/>
            <person name="Simon A."/>
            <person name="Yun M.H."/>
        </authorList>
    </citation>
    <scope>NUCLEOTIDE SEQUENCE</scope>
    <source>
        <strain evidence="2">20211129_DDA</strain>
        <tissue evidence="2">Liver</tissue>
    </source>
</reference>
<feature type="compositionally biased region" description="Pro residues" evidence="1">
    <location>
        <begin position="104"/>
        <end position="117"/>
    </location>
</feature>
<dbReference type="EMBL" id="JANPWB010000002">
    <property type="protein sequence ID" value="KAJ1206700.1"/>
    <property type="molecule type" value="Genomic_DNA"/>
</dbReference>
<accession>A0AAV7W334</accession>
<proteinExistence type="predicted"/>
<protein>
    <submittedName>
        <fullName evidence="2">Uncharacterized protein</fullName>
    </submittedName>
</protein>
<evidence type="ECO:0000256" key="1">
    <source>
        <dbReference type="SAM" id="MobiDB-lite"/>
    </source>
</evidence>
<gene>
    <name evidence="2" type="ORF">NDU88_002101</name>
</gene>
<organism evidence="2 3">
    <name type="scientific">Pleurodeles waltl</name>
    <name type="common">Iberian ribbed newt</name>
    <dbReference type="NCBI Taxonomy" id="8319"/>
    <lineage>
        <taxon>Eukaryota</taxon>
        <taxon>Metazoa</taxon>
        <taxon>Chordata</taxon>
        <taxon>Craniata</taxon>
        <taxon>Vertebrata</taxon>
        <taxon>Euteleostomi</taxon>
        <taxon>Amphibia</taxon>
        <taxon>Batrachia</taxon>
        <taxon>Caudata</taxon>
        <taxon>Salamandroidea</taxon>
        <taxon>Salamandridae</taxon>
        <taxon>Pleurodelinae</taxon>
        <taxon>Pleurodeles</taxon>
    </lineage>
</organism>
<name>A0AAV7W334_PLEWA</name>
<evidence type="ECO:0000313" key="2">
    <source>
        <dbReference type="EMBL" id="KAJ1206700.1"/>
    </source>
</evidence>
<dbReference type="AlphaFoldDB" id="A0AAV7W334"/>